<feature type="compositionally biased region" description="Basic and acidic residues" evidence="2">
    <location>
        <begin position="318"/>
        <end position="327"/>
    </location>
</feature>
<evidence type="ECO:0000313" key="4">
    <source>
        <dbReference type="EMBL" id="GAA0187177.1"/>
    </source>
</evidence>
<dbReference type="EMBL" id="BAABME010014442">
    <property type="protein sequence ID" value="GAA0187177.1"/>
    <property type="molecule type" value="Genomic_DNA"/>
</dbReference>
<dbReference type="InterPro" id="IPR050466">
    <property type="entry name" value="Carboxylest/Gibb_receptor"/>
</dbReference>
<dbReference type="GO" id="GO:0016787">
    <property type="term" value="F:hydrolase activity"/>
    <property type="evidence" value="ECO:0007669"/>
    <property type="project" value="InterPro"/>
</dbReference>
<sequence length="333" mass="36587">MDSADQVVFEFMPFIKAYKSGRIERLFGTDFVPPTLNSENGVSSKDVVIDPQTGVSARVFIPTNKIKPGQNLPVLVYFHGGAFCLCSPFCAMYHSYLTTLVEKVNVIAVSVDYRLAPEHPLPAAYEDSWNALKYVASHSAGNGPESWLNDHADFERVFLAGDSAGANISHNITLRAGIDGLMGMNINGVCIIHPDFVGREGSLNIAWNFICPDTCGESDTRVNPAIDPRLGNMGCSKMLVCVAEKDEFRDAGWIYYEAVKNSEWKGHVEITETTGEDHIFHLFNPANEKAAIFLDKVVSFISTGAQLKGLSSEVPASDVRKRERSSPEFKISV</sequence>
<dbReference type="Gene3D" id="3.40.50.1820">
    <property type="entry name" value="alpha/beta hydrolase"/>
    <property type="match status" value="1"/>
</dbReference>
<dbReference type="PANTHER" id="PTHR23024">
    <property type="entry name" value="ARYLACETAMIDE DEACETYLASE"/>
    <property type="match status" value="1"/>
</dbReference>
<keyword evidence="5" id="KW-1185">Reference proteome</keyword>
<evidence type="ECO:0000313" key="5">
    <source>
        <dbReference type="Proteomes" id="UP001454036"/>
    </source>
</evidence>
<feature type="region of interest" description="Disordered" evidence="2">
    <location>
        <begin position="312"/>
        <end position="333"/>
    </location>
</feature>
<dbReference type="SUPFAM" id="SSF53474">
    <property type="entry name" value="alpha/beta-Hydrolases"/>
    <property type="match status" value="1"/>
</dbReference>
<evidence type="ECO:0000256" key="2">
    <source>
        <dbReference type="SAM" id="MobiDB-lite"/>
    </source>
</evidence>
<feature type="domain" description="Alpha/beta hydrolase fold-3" evidence="3">
    <location>
        <begin position="75"/>
        <end position="281"/>
    </location>
</feature>
<dbReference type="Proteomes" id="UP001454036">
    <property type="component" value="Unassembled WGS sequence"/>
</dbReference>
<organism evidence="4 5">
    <name type="scientific">Lithospermum erythrorhizon</name>
    <name type="common">Purple gromwell</name>
    <name type="synonym">Lithospermum officinale var. erythrorhizon</name>
    <dbReference type="NCBI Taxonomy" id="34254"/>
    <lineage>
        <taxon>Eukaryota</taxon>
        <taxon>Viridiplantae</taxon>
        <taxon>Streptophyta</taxon>
        <taxon>Embryophyta</taxon>
        <taxon>Tracheophyta</taxon>
        <taxon>Spermatophyta</taxon>
        <taxon>Magnoliopsida</taxon>
        <taxon>eudicotyledons</taxon>
        <taxon>Gunneridae</taxon>
        <taxon>Pentapetalae</taxon>
        <taxon>asterids</taxon>
        <taxon>lamiids</taxon>
        <taxon>Boraginales</taxon>
        <taxon>Boraginaceae</taxon>
        <taxon>Boraginoideae</taxon>
        <taxon>Lithospermeae</taxon>
        <taxon>Lithospermum</taxon>
    </lineage>
</organism>
<accession>A0AAV3S105</accession>
<comment type="similarity">
    <text evidence="1">Belongs to the 'GDXG' lipolytic enzyme family.</text>
</comment>
<gene>
    <name evidence="4" type="ORF">LIER_34465</name>
</gene>
<dbReference type="AlphaFoldDB" id="A0AAV3S105"/>
<dbReference type="PANTHER" id="PTHR23024:SF257">
    <property type="entry name" value="ALPHA_BETA HYDROLASE FOLD-3 DOMAIN-CONTAINING PROTEIN"/>
    <property type="match status" value="1"/>
</dbReference>
<proteinExistence type="inferred from homology"/>
<comment type="caution">
    <text evidence="4">The sequence shown here is derived from an EMBL/GenBank/DDBJ whole genome shotgun (WGS) entry which is preliminary data.</text>
</comment>
<dbReference type="Pfam" id="PF07859">
    <property type="entry name" value="Abhydrolase_3"/>
    <property type="match status" value="1"/>
</dbReference>
<dbReference type="InterPro" id="IPR029058">
    <property type="entry name" value="AB_hydrolase_fold"/>
</dbReference>
<reference evidence="4 5" key="1">
    <citation type="submission" date="2024-01" db="EMBL/GenBank/DDBJ databases">
        <title>The complete chloroplast genome sequence of Lithospermum erythrorhizon: insights into the phylogenetic relationship among Boraginaceae species and the maternal lineages of purple gromwells.</title>
        <authorList>
            <person name="Okada T."/>
            <person name="Watanabe K."/>
        </authorList>
    </citation>
    <scope>NUCLEOTIDE SEQUENCE [LARGE SCALE GENOMIC DNA]</scope>
</reference>
<evidence type="ECO:0000259" key="3">
    <source>
        <dbReference type="Pfam" id="PF07859"/>
    </source>
</evidence>
<protein>
    <submittedName>
        <fullName evidence="4">Deacetylase</fullName>
    </submittedName>
</protein>
<dbReference type="InterPro" id="IPR013094">
    <property type="entry name" value="AB_hydrolase_3"/>
</dbReference>
<evidence type="ECO:0000256" key="1">
    <source>
        <dbReference type="ARBA" id="ARBA00010515"/>
    </source>
</evidence>
<name>A0AAV3S105_LITER</name>